<feature type="transmembrane region" description="Helical" evidence="7">
    <location>
        <begin position="217"/>
        <end position="234"/>
    </location>
</feature>
<dbReference type="RefSeq" id="WP_343994883.1">
    <property type="nucleotide sequence ID" value="NZ_BAAALG010000010.1"/>
</dbReference>
<dbReference type="PANTHER" id="PTHR43386">
    <property type="entry name" value="OLIGOPEPTIDE TRANSPORT SYSTEM PERMEASE PROTEIN APPC"/>
    <property type="match status" value="1"/>
</dbReference>
<reference evidence="9 10" key="1">
    <citation type="journal article" date="2019" name="Int. J. Syst. Evol. Microbiol.">
        <title>The Global Catalogue of Microorganisms (GCM) 10K type strain sequencing project: providing services to taxonomists for standard genome sequencing and annotation.</title>
        <authorList>
            <consortium name="The Broad Institute Genomics Platform"/>
            <consortium name="The Broad Institute Genome Sequencing Center for Infectious Disease"/>
            <person name="Wu L."/>
            <person name="Ma J."/>
        </authorList>
    </citation>
    <scope>NUCLEOTIDE SEQUENCE [LARGE SCALE GENOMIC DNA]</scope>
    <source>
        <strain evidence="9 10">JCM 13008</strain>
    </source>
</reference>
<dbReference type="Pfam" id="PF00528">
    <property type="entry name" value="BPD_transp_1"/>
    <property type="match status" value="1"/>
</dbReference>
<comment type="caution">
    <text evidence="9">The sequence shown here is derived from an EMBL/GenBank/DDBJ whole genome shotgun (WGS) entry which is preliminary data.</text>
</comment>
<feature type="transmembrane region" description="Helical" evidence="7">
    <location>
        <begin position="28"/>
        <end position="48"/>
    </location>
</feature>
<feature type="transmembrane region" description="Helical" evidence="7">
    <location>
        <begin position="187"/>
        <end position="211"/>
    </location>
</feature>
<evidence type="ECO:0000256" key="4">
    <source>
        <dbReference type="ARBA" id="ARBA00022692"/>
    </source>
</evidence>
<dbReference type="Proteomes" id="UP001501581">
    <property type="component" value="Unassembled WGS sequence"/>
</dbReference>
<dbReference type="CDD" id="cd06261">
    <property type="entry name" value="TM_PBP2"/>
    <property type="match status" value="1"/>
</dbReference>
<feature type="transmembrane region" description="Helical" evidence="7">
    <location>
        <begin position="156"/>
        <end position="180"/>
    </location>
</feature>
<sequence length="356" mass="37706">MSDVVDLAKPAATPAPAKAPVPRGRPSLLRGLVPLLGGLVVFVVAIVAMVDQGWWQLLVAVLGLALLHSGGSALGRRRWGAGFDLTAWLCGIWLAVLLAGAIFVPWLPLGEHQNLAAALGEPTMARPNLLTDRPLGTNNFGLDLLARVLYGARSSLVVSIGAVLIGLVVGGSIGILAGYFRKTTDTVVGILTNALLAVPPLILLIALATVLEPNLRNIAFGLSLTAMPSMIRMARANTLTFAQREFVLAGRSMGASNIRLMSRELLPNVMLPLLSYGMVIVSVLIVAEASLSFLGLGIQAPEPSWGNMIAEGEGATFEQHPHIVLVPGVVVFLTVFSFNLLGERARKRFDSRQAQL</sequence>
<evidence type="ECO:0000256" key="3">
    <source>
        <dbReference type="ARBA" id="ARBA00022475"/>
    </source>
</evidence>
<dbReference type="SUPFAM" id="SSF161098">
    <property type="entry name" value="MetI-like"/>
    <property type="match status" value="1"/>
</dbReference>
<keyword evidence="10" id="KW-1185">Reference proteome</keyword>
<dbReference type="PANTHER" id="PTHR43386:SF25">
    <property type="entry name" value="PEPTIDE ABC TRANSPORTER PERMEASE PROTEIN"/>
    <property type="match status" value="1"/>
</dbReference>
<evidence type="ECO:0000256" key="7">
    <source>
        <dbReference type="RuleBase" id="RU363032"/>
    </source>
</evidence>
<comment type="similarity">
    <text evidence="7">Belongs to the binding-protein-dependent transport system permease family.</text>
</comment>
<keyword evidence="6 7" id="KW-0472">Membrane</keyword>
<keyword evidence="2 7" id="KW-0813">Transport</keyword>
<dbReference type="PROSITE" id="PS50928">
    <property type="entry name" value="ABC_TM1"/>
    <property type="match status" value="1"/>
</dbReference>
<name>A0ABN1TYF2_9ACTN</name>
<proteinExistence type="inferred from homology"/>
<organism evidence="9 10">
    <name type="scientific">Nocardioides dubius</name>
    <dbReference type="NCBI Taxonomy" id="317019"/>
    <lineage>
        <taxon>Bacteria</taxon>
        <taxon>Bacillati</taxon>
        <taxon>Actinomycetota</taxon>
        <taxon>Actinomycetes</taxon>
        <taxon>Propionibacteriales</taxon>
        <taxon>Nocardioidaceae</taxon>
        <taxon>Nocardioides</taxon>
    </lineage>
</organism>
<feature type="domain" description="ABC transmembrane type-1" evidence="8">
    <location>
        <begin position="152"/>
        <end position="342"/>
    </location>
</feature>
<evidence type="ECO:0000259" key="8">
    <source>
        <dbReference type="PROSITE" id="PS50928"/>
    </source>
</evidence>
<keyword evidence="3" id="KW-1003">Cell membrane</keyword>
<evidence type="ECO:0000313" key="9">
    <source>
        <dbReference type="EMBL" id="GAA1104713.1"/>
    </source>
</evidence>
<evidence type="ECO:0000256" key="5">
    <source>
        <dbReference type="ARBA" id="ARBA00022989"/>
    </source>
</evidence>
<gene>
    <name evidence="9" type="ORF">GCM10009668_24990</name>
</gene>
<feature type="transmembrane region" description="Helical" evidence="7">
    <location>
        <begin position="54"/>
        <end position="74"/>
    </location>
</feature>
<feature type="transmembrane region" description="Helical" evidence="7">
    <location>
        <begin position="86"/>
        <end position="107"/>
    </location>
</feature>
<protein>
    <recommendedName>
        <fullName evidence="8">ABC transmembrane type-1 domain-containing protein</fullName>
    </recommendedName>
</protein>
<dbReference type="Gene3D" id="1.10.3720.10">
    <property type="entry name" value="MetI-like"/>
    <property type="match status" value="1"/>
</dbReference>
<evidence type="ECO:0000256" key="2">
    <source>
        <dbReference type="ARBA" id="ARBA00022448"/>
    </source>
</evidence>
<keyword evidence="5 7" id="KW-1133">Transmembrane helix</keyword>
<keyword evidence="4 7" id="KW-0812">Transmembrane</keyword>
<evidence type="ECO:0000256" key="6">
    <source>
        <dbReference type="ARBA" id="ARBA00023136"/>
    </source>
</evidence>
<evidence type="ECO:0000256" key="1">
    <source>
        <dbReference type="ARBA" id="ARBA00004651"/>
    </source>
</evidence>
<dbReference type="InterPro" id="IPR050366">
    <property type="entry name" value="BP-dependent_transpt_permease"/>
</dbReference>
<comment type="subcellular location">
    <subcellularLocation>
        <location evidence="1 7">Cell membrane</location>
        <topology evidence="1 7">Multi-pass membrane protein</topology>
    </subcellularLocation>
</comment>
<dbReference type="InterPro" id="IPR000515">
    <property type="entry name" value="MetI-like"/>
</dbReference>
<accession>A0ABN1TYF2</accession>
<dbReference type="EMBL" id="BAAALG010000010">
    <property type="protein sequence ID" value="GAA1104713.1"/>
    <property type="molecule type" value="Genomic_DNA"/>
</dbReference>
<feature type="transmembrane region" description="Helical" evidence="7">
    <location>
        <begin position="269"/>
        <end position="298"/>
    </location>
</feature>
<evidence type="ECO:0000313" key="10">
    <source>
        <dbReference type="Proteomes" id="UP001501581"/>
    </source>
</evidence>
<dbReference type="InterPro" id="IPR035906">
    <property type="entry name" value="MetI-like_sf"/>
</dbReference>
<feature type="transmembrane region" description="Helical" evidence="7">
    <location>
        <begin position="323"/>
        <end position="342"/>
    </location>
</feature>